<dbReference type="Proteomes" id="UP000002215">
    <property type="component" value="Chromosome"/>
</dbReference>
<feature type="compositionally biased region" description="Polar residues" evidence="1">
    <location>
        <begin position="158"/>
        <end position="173"/>
    </location>
</feature>
<dbReference type="RefSeq" id="WP_012794281.1">
    <property type="nucleotide sequence ID" value="NC_013132.1"/>
</dbReference>
<evidence type="ECO:0000256" key="1">
    <source>
        <dbReference type="SAM" id="MobiDB-lite"/>
    </source>
</evidence>
<feature type="region of interest" description="Disordered" evidence="1">
    <location>
        <begin position="116"/>
        <end position="173"/>
    </location>
</feature>
<evidence type="ECO:0000313" key="2">
    <source>
        <dbReference type="EMBL" id="ACU64118.1"/>
    </source>
</evidence>
<proteinExistence type="predicted"/>
<dbReference type="AlphaFoldDB" id="A0A979GB54"/>
<feature type="compositionally biased region" description="Polar residues" evidence="1">
    <location>
        <begin position="128"/>
        <end position="150"/>
    </location>
</feature>
<accession>A0A979GB54</accession>
<sequence>MTKFFKRASIAVFVFIGLPIIIGITLSIRKAVKNVPSSAITQVDSIKMKQDSIQAAAAEERKHPRTWYYQAIEDPMTSDTTFYATISPKQNISVRTDREIIHVSVVQSYDNNSANRANRAYDDGYRNGYNNAQRKTNSFWGKRNSSSPPSSGFWGRRSSYSSSGTPQKRTVTTTSTNYTPAYLTFTLKKKGENETDAYIDIADGAFNPGYFTGEQGLHIRFDKNKDAFYPSLGYKDESARILHLATTKGFLEKLKKAKTMLIEVDIVNTGRFVLEFDVHDLKWKQS</sequence>
<dbReference type="OrthoDB" id="657576at2"/>
<reference evidence="2 3" key="2">
    <citation type="journal article" date="2010" name="Stand. Genomic Sci.">
        <title>Complete genome sequence of Chitinophaga pinensis type strain (UQM 2034).</title>
        <authorList>
            <person name="Glavina Del Rio T."/>
            <person name="Abt B."/>
            <person name="Spring S."/>
            <person name="Lapidus A."/>
            <person name="Nolan M."/>
            <person name="Tice H."/>
            <person name="Copeland A."/>
            <person name="Cheng J.F."/>
            <person name="Chen F."/>
            <person name="Bruce D."/>
            <person name="Goodwin L."/>
            <person name="Pitluck S."/>
            <person name="Ivanova N."/>
            <person name="Mavromatis K."/>
            <person name="Mikhailova N."/>
            <person name="Pati A."/>
            <person name="Chen A."/>
            <person name="Palaniappan K."/>
            <person name="Land M."/>
            <person name="Hauser L."/>
            <person name="Chang Y.J."/>
            <person name="Jeffries C.D."/>
            <person name="Chain P."/>
            <person name="Saunders E."/>
            <person name="Detter J.C."/>
            <person name="Brettin T."/>
            <person name="Rohde M."/>
            <person name="Goker M."/>
            <person name="Bristow J."/>
            <person name="Eisen J.A."/>
            <person name="Markowitz V."/>
            <person name="Hugenholtz P."/>
            <person name="Kyrpides N.C."/>
            <person name="Klenk H.P."/>
            <person name="Lucas S."/>
        </authorList>
    </citation>
    <scope>NUCLEOTIDE SEQUENCE [LARGE SCALE GENOMIC DNA]</scope>
    <source>
        <strain evidence="3">ATCC 43595 / DSM 2588 / LMG 13176 / NBRC 15968 / NCIMB 11800 / UQM 2034</strain>
    </source>
</reference>
<reference evidence="3" key="1">
    <citation type="submission" date="2009-08" db="EMBL/GenBank/DDBJ databases">
        <title>The complete genome of Chitinophaga pinensis DSM 2588.</title>
        <authorList>
            <consortium name="US DOE Joint Genome Institute (JGI-PGF)"/>
            <person name="Lucas S."/>
            <person name="Copeland A."/>
            <person name="Lapidus A."/>
            <person name="Glavina del Rio T."/>
            <person name="Dalin E."/>
            <person name="Tice H."/>
            <person name="Bruce D."/>
            <person name="Goodwin L."/>
            <person name="Pitluck S."/>
            <person name="Kyrpides N."/>
            <person name="Mavromatis K."/>
            <person name="Ivanova N."/>
            <person name="Mikhailova N."/>
            <person name="Sims D."/>
            <person name="Meinche L."/>
            <person name="Brettin T."/>
            <person name="Detter J.C."/>
            <person name="Han C."/>
            <person name="Larimer F."/>
            <person name="Land M."/>
            <person name="Hauser L."/>
            <person name="Markowitz V."/>
            <person name="Cheng J.-F."/>
            <person name="Hugenholtz P."/>
            <person name="Woyke T."/>
            <person name="Wu D."/>
            <person name="Spring S."/>
            <person name="Klenk H.-P."/>
            <person name="Eisen J.A."/>
        </authorList>
    </citation>
    <scope>NUCLEOTIDE SEQUENCE [LARGE SCALE GENOMIC DNA]</scope>
    <source>
        <strain evidence="3">ATCC 43595 / DSM 2588 / LMG 13176 / NBRC 15968 / NCIMB 11800 / UQM 2034</strain>
    </source>
</reference>
<dbReference type="EMBL" id="CP001699">
    <property type="protein sequence ID" value="ACU64118.1"/>
    <property type="molecule type" value="Genomic_DNA"/>
</dbReference>
<dbReference type="KEGG" id="cpi:Cpin_6717"/>
<gene>
    <name evidence="2" type="ordered locus">Cpin_6717</name>
</gene>
<organism evidence="2 3">
    <name type="scientific">Chitinophaga pinensis (strain ATCC 43595 / DSM 2588 / LMG 13176 / NBRC 15968 / NCIMB 11800 / UQM 2034)</name>
    <dbReference type="NCBI Taxonomy" id="485918"/>
    <lineage>
        <taxon>Bacteria</taxon>
        <taxon>Pseudomonadati</taxon>
        <taxon>Bacteroidota</taxon>
        <taxon>Chitinophagia</taxon>
        <taxon>Chitinophagales</taxon>
        <taxon>Chitinophagaceae</taxon>
        <taxon>Chitinophaga</taxon>
    </lineage>
</organism>
<protein>
    <submittedName>
        <fullName evidence="2">Uncharacterized protein</fullName>
    </submittedName>
</protein>
<evidence type="ECO:0000313" key="3">
    <source>
        <dbReference type="Proteomes" id="UP000002215"/>
    </source>
</evidence>
<name>A0A979GB54_CHIPD</name>